<dbReference type="EC" id="2.7.12.1" evidence="3"/>
<dbReference type="GO" id="GO:0006109">
    <property type="term" value="P:regulation of carbohydrate metabolic process"/>
    <property type="evidence" value="ECO:0007669"/>
    <property type="project" value="InterPro"/>
</dbReference>
<dbReference type="PANTHER" id="PTHR30305:SF1">
    <property type="entry name" value="HPR KINASE_PHOSPHORYLASE"/>
    <property type="match status" value="1"/>
</dbReference>
<protein>
    <submittedName>
        <fullName evidence="2">HPr Serine kinase N terminus</fullName>
        <ecNumber evidence="2">2.7.3.-</ecNumber>
    </submittedName>
    <submittedName>
        <fullName evidence="3">HPr kinase/phosphorylase</fullName>
        <ecNumber evidence="3">2.7.12.1</ecNumber>
        <ecNumber evidence="3">2.7.4.-</ecNumber>
    </submittedName>
</protein>
<accession>A0A8S0XDC8</accession>
<evidence type="ECO:0000313" key="4">
    <source>
        <dbReference type="Proteomes" id="UP001071230"/>
    </source>
</evidence>
<sequence length="156" mass="17521">MVDEFAFDVVAGFKGLGKEITDPTLKRPSAELAGFLTYLTPSRLQVYGRTEMGLIEQLGPTVRMNHLEKVLVPEVPGLIVTRGLPVIEELRVLADEREIPLMTTNKSTTRLFFVLIRVTRRISIIFSPEIDPFLTIDSYNNLSGNLAVHMGKRPPR</sequence>
<gene>
    <name evidence="3" type="ORF">DEACI_2791</name>
    <name evidence="2" type="ORF">DEACI_4209</name>
</gene>
<proteinExistence type="predicted"/>
<dbReference type="AlphaFoldDB" id="A0A8S0XDC8"/>
<dbReference type="SUPFAM" id="SSF75138">
    <property type="entry name" value="HprK N-terminal domain-like"/>
    <property type="match status" value="1"/>
</dbReference>
<dbReference type="KEGG" id="aacx:DEACI_4209"/>
<dbReference type="InterPro" id="IPR011126">
    <property type="entry name" value="Hpr_kin/Pase_Hpr_N"/>
</dbReference>
<organism evidence="2">
    <name type="scientific">Acididesulfobacillus acetoxydans</name>
    <dbReference type="NCBI Taxonomy" id="1561005"/>
    <lineage>
        <taxon>Bacteria</taxon>
        <taxon>Bacillati</taxon>
        <taxon>Bacillota</taxon>
        <taxon>Clostridia</taxon>
        <taxon>Eubacteriales</taxon>
        <taxon>Peptococcaceae</taxon>
        <taxon>Acididesulfobacillus</taxon>
    </lineage>
</organism>
<evidence type="ECO:0000313" key="3">
    <source>
        <dbReference type="EMBL" id="CEJ08315.1"/>
    </source>
</evidence>
<evidence type="ECO:0000259" key="1">
    <source>
        <dbReference type="Pfam" id="PF02603"/>
    </source>
</evidence>
<dbReference type="EMBL" id="LR746496">
    <property type="protein sequence ID" value="CAA7603386.1"/>
    <property type="molecule type" value="Genomic_DNA"/>
</dbReference>
<feature type="domain" description="HPr(Ser) kinase/phosphorylase N-terminal" evidence="1">
    <location>
        <begin position="1"/>
        <end position="116"/>
    </location>
</feature>
<dbReference type="InterPro" id="IPR028979">
    <property type="entry name" value="Ser_kin/Pase_Hpr-like_N_sf"/>
</dbReference>
<dbReference type="GO" id="GO:0004712">
    <property type="term" value="F:protein serine/threonine/tyrosine kinase activity"/>
    <property type="evidence" value="ECO:0007669"/>
    <property type="project" value="UniProtKB-EC"/>
</dbReference>
<dbReference type="EMBL" id="CDGJ01000080">
    <property type="protein sequence ID" value="CEJ08315.1"/>
    <property type="molecule type" value="Genomic_DNA"/>
</dbReference>
<evidence type="ECO:0000313" key="2">
    <source>
        <dbReference type="EMBL" id="CAA7603386.1"/>
    </source>
</evidence>
<dbReference type="RefSeq" id="WP_240986598.1">
    <property type="nucleotide sequence ID" value="NZ_CDGJ01000080.1"/>
</dbReference>
<keyword evidence="4" id="KW-1185">Reference proteome</keyword>
<dbReference type="Proteomes" id="UP001071230">
    <property type="component" value="Unassembled WGS sequence"/>
</dbReference>
<reference evidence="3" key="1">
    <citation type="submission" date="2014-11" db="EMBL/GenBank/DDBJ databases">
        <authorList>
            <person name="Hornung B.V."/>
        </authorList>
    </citation>
    <scope>NUCLEOTIDE SEQUENCE</scope>
    <source>
        <strain evidence="3">INE</strain>
    </source>
</reference>
<dbReference type="PANTHER" id="PTHR30305">
    <property type="entry name" value="PROTEIN YJDM-RELATED"/>
    <property type="match status" value="1"/>
</dbReference>
<dbReference type="Proteomes" id="UP000836597">
    <property type="component" value="Chromosome"/>
</dbReference>
<keyword evidence="2" id="KW-0808">Transferase</keyword>
<dbReference type="GO" id="GO:0005524">
    <property type="term" value="F:ATP binding"/>
    <property type="evidence" value="ECO:0007669"/>
    <property type="project" value="InterPro"/>
</dbReference>
<dbReference type="EC" id="2.7.3.-" evidence="2"/>
<reference evidence="2" key="2">
    <citation type="submission" date="2020-01" db="EMBL/GenBank/DDBJ databases">
        <authorList>
            <person name="Hornung B."/>
        </authorList>
    </citation>
    <scope>NUCLEOTIDE SEQUENCE</scope>
    <source>
        <strain evidence="2">PacBioINE</strain>
    </source>
</reference>
<keyword evidence="2" id="KW-0418">Kinase</keyword>
<dbReference type="EC" id="2.7.4.-" evidence="3"/>
<dbReference type="Gene3D" id="3.40.1390.20">
    <property type="entry name" value="HprK N-terminal domain-like"/>
    <property type="match status" value="1"/>
</dbReference>
<dbReference type="GO" id="GO:0000155">
    <property type="term" value="F:phosphorelay sensor kinase activity"/>
    <property type="evidence" value="ECO:0007669"/>
    <property type="project" value="InterPro"/>
</dbReference>
<name>A0A8S0XDC8_9FIRM</name>
<dbReference type="Pfam" id="PF02603">
    <property type="entry name" value="Hpr_kinase_N"/>
    <property type="match status" value="1"/>
</dbReference>